<dbReference type="SMART" id="SM00409">
    <property type="entry name" value="IG"/>
    <property type="match status" value="7"/>
</dbReference>
<protein>
    <recommendedName>
        <fullName evidence="10">Ig-like domain-containing protein</fullName>
    </recommendedName>
</protein>
<feature type="domain" description="Ig-like" evidence="10">
    <location>
        <begin position="327"/>
        <end position="425"/>
    </location>
</feature>
<dbReference type="EMBL" id="OC914913">
    <property type="protein sequence ID" value="CAD7637453.1"/>
    <property type="molecule type" value="Genomic_DNA"/>
</dbReference>
<feature type="domain" description="Ig-like" evidence="10">
    <location>
        <begin position="226"/>
        <end position="321"/>
    </location>
</feature>
<dbReference type="InterPro" id="IPR013783">
    <property type="entry name" value="Ig-like_fold"/>
</dbReference>
<keyword evidence="7" id="KW-0393">Immunoglobulin domain</keyword>
<keyword evidence="5" id="KW-1015">Disulfide bond</keyword>
<feature type="domain" description="Ig-like" evidence="10">
    <location>
        <begin position="530"/>
        <end position="616"/>
    </location>
</feature>
<dbReference type="InterPro" id="IPR003599">
    <property type="entry name" value="Ig_sub"/>
</dbReference>
<keyword evidence="3" id="KW-1133">Transmembrane helix</keyword>
<accession>A0A7R9L997</accession>
<dbReference type="CDD" id="cd00096">
    <property type="entry name" value="Ig"/>
    <property type="match status" value="1"/>
</dbReference>
<evidence type="ECO:0000256" key="9">
    <source>
        <dbReference type="SAM" id="SignalP"/>
    </source>
</evidence>
<dbReference type="GO" id="GO:0005911">
    <property type="term" value="C:cell-cell junction"/>
    <property type="evidence" value="ECO:0007669"/>
    <property type="project" value="TreeGrafter"/>
</dbReference>
<dbReference type="EMBL" id="CAJPVJ010000088">
    <property type="protein sequence ID" value="CAG2160554.1"/>
    <property type="molecule type" value="Genomic_DNA"/>
</dbReference>
<dbReference type="SMART" id="SM00408">
    <property type="entry name" value="IGc2"/>
    <property type="match status" value="5"/>
</dbReference>
<dbReference type="InterPro" id="IPR003598">
    <property type="entry name" value="Ig_sub2"/>
</dbReference>
<dbReference type="Pfam" id="PF07686">
    <property type="entry name" value="V-set"/>
    <property type="match status" value="1"/>
</dbReference>
<dbReference type="Gene3D" id="2.60.40.10">
    <property type="entry name" value="Immunoglobulins"/>
    <property type="match status" value="8"/>
</dbReference>
<sequence>MFGQILLILCVGATKWLAFGLEATESTADAPVLVKGVAGQSAALPCHIDQAQCGEVYFLTWTKLERDDRWSRIYIFADNVEKPLRDLSGRARFSLHKSEAQLSINQLKSGDEALYKCDVTYVGGKCPSLTFVRLEIIAKPSKAYIEYKNSQLENGIEIRGVEGDLLRLACIVIGGKPMPTVSWRAIDENGLAETIESRYECHVQHEAIKNNSMDSHVMIDVTVGAKSIEIVGPRDHIKEGDVALIQCIAYGSKPETQIVWKNGSHIIDTVVKSEVEPNSDGSTLNTRSYLELRVSRFDHLNAIECQASNTAMKEAIKQSIELKIQYPPIVVMEPKNGLIVNESTDMVNIYCTFSSNPPEIIENSTKWYKDNQILALNDSQHYMSSLSGYPILTIVNPMRNDSGAYFCSVSNDIGIGKPEEPSRLNVLFPPTVNLQIYPNPEQGFTIKEGDDVRMICDIIDGNPLNASKVKWMKNGHQLVSELSGESSSHKEITWLSVTRTLSGNYTCLAISDAGVSEVSNSVQIDVSYPPSKALIRQLTGIHAIKGHNLTLECIVSDEGKPSTNTEYQWESADGVPFQTKQSILYLTDLKLTNSGNISCAAVNEVGIGPKGIFQVTPLAPPKIIDFLPPTLGINENKLKTNSAHQHQHEEPISISCRIECFPICQIYWYKNNQLIDNSSQLYTIKNSIHPEELSLNRFVSVVSTLIFNLSALSPLDRSRDSKVFYSCVSSDNSVGPSVKSETQFIVEYPPENLRVRPKRVDVIEYDIPPEILCESDALPPASYRWHSSSTRDKSIGVIADTPLLSLNTTIQRDRAGTYTCIASNRHGEDHIDLLINVLFAPTCTLYESRTDDQEIELICAVTAANPNNELTFNWFFNNTLLNETISDRMVRHEGMKSKIVIPITGETLFGSWTCAVTNSIGQTDPNCTLYVSPPIVVADWEALGDDADMSYEETPSQTSPSFADLFFQNRLEFRKHEKNVSNESVGARKLPGNGNDPNLAIDNREMYENMPFQRKCMQLSGTYNPGTYMPEYNQNMAQLTQELRRTQSARYHNCQPFGVEMDDLLYADMYDDVKSGKVKDPRIKPPLPPKGAPVQAKPPKRPPKTQKAL</sequence>
<dbReference type="GO" id="GO:0098609">
    <property type="term" value="P:cell-cell adhesion"/>
    <property type="evidence" value="ECO:0007669"/>
    <property type="project" value="TreeGrafter"/>
</dbReference>
<evidence type="ECO:0000256" key="4">
    <source>
        <dbReference type="ARBA" id="ARBA00023136"/>
    </source>
</evidence>
<dbReference type="PROSITE" id="PS50835">
    <property type="entry name" value="IG_LIKE"/>
    <property type="match status" value="9"/>
</dbReference>
<keyword evidence="4" id="KW-0472">Membrane</keyword>
<dbReference type="OrthoDB" id="6106100at2759"/>
<evidence type="ECO:0000256" key="5">
    <source>
        <dbReference type="ARBA" id="ARBA00023157"/>
    </source>
</evidence>
<evidence type="ECO:0000256" key="8">
    <source>
        <dbReference type="SAM" id="MobiDB-lite"/>
    </source>
</evidence>
<keyword evidence="2" id="KW-0812">Transmembrane</keyword>
<gene>
    <name evidence="11" type="ORF">ONB1V03_LOCUS820</name>
</gene>
<feature type="domain" description="Ig-like" evidence="10">
    <location>
        <begin position="621"/>
        <end position="743"/>
    </location>
</feature>
<evidence type="ECO:0000313" key="12">
    <source>
        <dbReference type="Proteomes" id="UP000728032"/>
    </source>
</evidence>
<feature type="domain" description="Ig-like" evidence="10">
    <location>
        <begin position="140"/>
        <end position="220"/>
    </location>
</feature>
<evidence type="ECO:0000313" key="11">
    <source>
        <dbReference type="EMBL" id="CAD7637453.1"/>
    </source>
</evidence>
<reference evidence="11" key="1">
    <citation type="submission" date="2020-11" db="EMBL/GenBank/DDBJ databases">
        <authorList>
            <person name="Tran Van P."/>
        </authorList>
    </citation>
    <scope>NUCLEOTIDE SEQUENCE</scope>
</reference>
<evidence type="ECO:0000256" key="3">
    <source>
        <dbReference type="ARBA" id="ARBA00022989"/>
    </source>
</evidence>
<dbReference type="PANTHER" id="PTHR11640">
    <property type="entry name" value="NEPHRIN"/>
    <property type="match status" value="1"/>
</dbReference>
<dbReference type="InterPro" id="IPR036179">
    <property type="entry name" value="Ig-like_dom_sf"/>
</dbReference>
<dbReference type="Pfam" id="PF08205">
    <property type="entry name" value="C2-set_2"/>
    <property type="match status" value="1"/>
</dbReference>
<dbReference type="GO" id="GO:0005886">
    <property type="term" value="C:plasma membrane"/>
    <property type="evidence" value="ECO:0007669"/>
    <property type="project" value="TreeGrafter"/>
</dbReference>
<feature type="domain" description="Ig-like" evidence="10">
    <location>
        <begin position="841"/>
        <end position="932"/>
    </location>
</feature>
<keyword evidence="6" id="KW-0325">Glycoprotein</keyword>
<feature type="domain" description="Ig-like" evidence="10">
    <location>
        <begin position="39"/>
        <end position="130"/>
    </location>
</feature>
<dbReference type="PANTHER" id="PTHR11640:SF31">
    <property type="entry name" value="IRREGULAR CHIASM C-ROUGHEST PROTEIN-RELATED"/>
    <property type="match status" value="1"/>
</dbReference>
<feature type="chain" id="PRO_5036403478" description="Ig-like domain-containing protein" evidence="9">
    <location>
        <begin position="19"/>
        <end position="1109"/>
    </location>
</feature>
<feature type="region of interest" description="Disordered" evidence="8">
    <location>
        <begin position="1076"/>
        <end position="1109"/>
    </location>
</feature>
<dbReference type="Proteomes" id="UP000728032">
    <property type="component" value="Unassembled WGS sequence"/>
</dbReference>
<dbReference type="Pfam" id="PF13927">
    <property type="entry name" value="Ig_3"/>
    <property type="match status" value="2"/>
</dbReference>
<name>A0A7R9L997_9ACAR</name>
<feature type="compositionally biased region" description="Basic residues" evidence="8">
    <location>
        <begin position="1098"/>
        <end position="1109"/>
    </location>
</feature>
<feature type="signal peptide" evidence="9">
    <location>
        <begin position="1"/>
        <end position="18"/>
    </location>
</feature>
<dbReference type="SUPFAM" id="SSF48726">
    <property type="entry name" value="Immunoglobulin"/>
    <property type="match status" value="8"/>
</dbReference>
<dbReference type="AlphaFoldDB" id="A0A7R9L997"/>
<evidence type="ECO:0000259" key="10">
    <source>
        <dbReference type="PROSITE" id="PS50835"/>
    </source>
</evidence>
<feature type="domain" description="Ig-like" evidence="10">
    <location>
        <begin position="430"/>
        <end position="523"/>
    </location>
</feature>
<feature type="domain" description="Ig-like" evidence="10">
    <location>
        <begin position="750"/>
        <end position="836"/>
    </location>
</feature>
<keyword evidence="12" id="KW-1185">Reference proteome</keyword>
<dbReference type="InterPro" id="IPR051275">
    <property type="entry name" value="Cell_adhesion_signaling"/>
</dbReference>
<dbReference type="GO" id="GO:0050839">
    <property type="term" value="F:cell adhesion molecule binding"/>
    <property type="evidence" value="ECO:0007669"/>
    <property type="project" value="TreeGrafter"/>
</dbReference>
<evidence type="ECO:0000256" key="1">
    <source>
        <dbReference type="ARBA" id="ARBA00004479"/>
    </source>
</evidence>
<dbReference type="InterPro" id="IPR013106">
    <property type="entry name" value="Ig_V-set"/>
</dbReference>
<keyword evidence="9" id="KW-0732">Signal</keyword>
<evidence type="ECO:0000256" key="2">
    <source>
        <dbReference type="ARBA" id="ARBA00022692"/>
    </source>
</evidence>
<dbReference type="InterPro" id="IPR013162">
    <property type="entry name" value="CD80_C2-set"/>
</dbReference>
<dbReference type="InterPro" id="IPR007110">
    <property type="entry name" value="Ig-like_dom"/>
</dbReference>
<comment type="subcellular location">
    <subcellularLocation>
        <location evidence="1">Membrane</location>
        <topology evidence="1">Single-pass type I membrane protein</topology>
    </subcellularLocation>
</comment>
<evidence type="ECO:0000256" key="6">
    <source>
        <dbReference type="ARBA" id="ARBA00023180"/>
    </source>
</evidence>
<organism evidence="11">
    <name type="scientific">Oppiella nova</name>
    <dbReference type="NCBI Taxonomy" id="334625"/>
    <lineage>
        <taxon>Eukaryota</taxon>
        <taxon>Metazoa</taxon>
        <taxon>Ecdysozoa</taxon>
        <taxon>Arthropoda</taxon>
        <taxon>Chelicerata</taxon>
        <taxon>Arachnida</taxon>
        <taxon>Acari</taxon>
        <taxon>Acariformes</taxon>
        <taxon>Sarcoptiformes</taxon>
        <taxon>Oribatida</taxon>
        <taxon>Brachypylina</taxon>
        <taxon>Oppioidea</taxon>
        <taxon>Oppiidae</taxon>
        <taxon>Oppiella</taxon>
    </lineage>
</organism>
<proteinExistence type="predicted"/>
<evidence type="ECO:0000256" key="7">
    <source>
        <dbReference type="ARBA" id="ARBA00023319"/>
    </source>
</evidence>